<gene>
    <name evidence="3" type="ORF">EAE97_002675</name>
</gene>
<dbReference type="Proteomes" id="UP000710849">
    <property type="component" value="Unassembled WGS sequence"/>
</dbReference>
<keyword evidence="1" id="KW-0175">Coiled coil</keyword>
<feature type="region of interest" description="Disordered" evidence="2">
    <location>
        <begin position="1"/>
        <end position="101"/>
    </location>
</feature>
<dbReference type="EMBL" id="RCSW01000004">
    <property type="protein sequence ID" value="KAF7951124.1"/>
    <property type="molecule type" value="Genomic_DNA"/>
</dbReference>
<evidence type="ECO:0000313" key="3">
    <source>
        <dbReference type="EMBL" id="KAF7951124.1"/>
    </source>
</evidence>
<dbReference type="GeneID" id="62146264"/>
<name>A0A9P5M2M8_9HELO</name>
<feature type="compositionally biased region" description="Low complexity" evidence="2">
    <location>
        <begin position="1"/>
        <end position="15"/>
    </location>
</feature>
<proteinExistence type="predicted"/>
<feature type="compositionally biased region" description="Polar residues" evidence="2">
    <location>
        <begin position="33"/>
        <end position="46"/>
    </location>
</feature>
<evidence type="ECO:0000256" key="2">
    <source>
        <dbReference type="SAM" id="MobiDB-lite"/>
    </source>
</evidence>
<comment type="caution">
    <text evidence="3">The sequence shown here is derived from an EMBL/GenBank/DDBJ whole genome shotgun (WGS) entry which is preliminary data.</text>
</comment>
<evidence type="ECO:0000256" key="1">
    <source>
        <dbReference type="SAM" id="Coils"/>
    </source>
</evidence>
<feature type="coiled-coil region" evidence="1">
    <location>
        <begin position="325"/>
        <end position="352"/>
    </location>
</feature>
<sequence length="352" mass="39665">MEQSSSASQRQPSSRFTNTNDKHSSEAGLSRPDVSTTTNEKTTSLKSPRPWNYYSSLSGDDDYDDDRPNLRSKSTNIVTSLRTSSLQQSTSRKRKAPSGIEPPSKLIIHESCIPAGALSSNFQSIKTKVELLGMQYPDDLPYTVTYSRNHKILYLECQECNKSFNLLKGLEILAVHASSDFHSACVDERLRKLEADGFRRQLTKEVMAREKTMHSSRAFTTTMGFQRPCRPKQASRQQFPELAPSENFESISVKEEVAEKSSHSQPDTDRIAILQEEIKTLTTKVTNLAGFVENHELLTSHSSTANDAALIEDLKKSKGTMMKRLATSEERLAVLEEQNDRLVSKIKELERR</sequence>
<evidence type="ECO:0000313" key="4">
    <source>
        <dbReference type="Proteomes" id="UP000710849"/>
    </source>
</evidence>
<feature type="compositionally biased region" description="Low complexity" evidence="2">
    <location>
        <begin position="79"/>
        <end position="90"/>
    </location>
</feature>
<reference evidence="3 4" key="1">
    <citation type="journal article" date="2020" name="Genome Biol. Evol.">
        <title>Comparative genomics of Sclerotiniaceae.</title>
        <authorList>
            <person name="Valero Jimenez C.A."/>
            <person name="Steentjes M."/>
            <person name="Scholten O.E."/>
            <person name="Van Kan J.A.L."/>
        </authorList>
    </citation>
    <scope>NUCLEOTIDE SEQUENCE [LARGE SCALE GENOMIC DNA]</scope>
    <source>
        <strain evidence="3 4">MUCL 94</strain>
    </source>
</reference>
<protein>
    <submittedName>
        <fullName evidence="3">Uncharacterized protein</fullName>
    </submittedName>
</protein>
<dbReference type="AlphaFoldDB" id="A0A9P5M2M8"/>
<dbReference type="RefSeq" id="XP_038736393.1">
    <property type="nucleotide sequence ID" value="XM_038873187.1"/>
</dbReference>
<keyword evidence="4" id="KW-1185">Reference proteome</keyword>
<accession>A0A9P5M2M8</accession>
<organism evidence="3 4">
    <name type="scientific">Botrytis byssoidea</name>
    <dbReference type="NCBI Taxonomy" id="139641"/>
    <lineage>
        <taxon>Eukaryota</taxon>
        <taxon>Fungi</taxon>
        <taxon>Dikarya</taxon>
        <taxon>Ascomycota</taxon>
        <taxon>Pezizomycotina</taxon>
        <taxon>Leotiomycetes</taxon>
        <taxon>Helotiales</taxon>
        <taxon>Sclerotiniaceae</taxon>
        <taxon>Botrytis</taxon>
    </lineage>
</organism>